<reference evidence="1" key="1">
    <citation type="journal article" date="2022" name="bioRxiv">
        <title>Population genetic analysis of Ophidiomyces ophidiicola, the causative agent of snake fungal disease, indicates recent introductions to the USA.</title>
        <authorList>
            <person name="Ladner J.T."/>
            <person name="Palmer J.M."/>
            <person name="Ettinger C.L."/>
            <person name="Stajich J.E."/>
            <person name="Farrell T.M."/>
            <person name="Glorioso B.M."/>
            <person name="Lawson B."/>
            <person name="Price S.J."/>
            <person name="Stengle A.G."/>
            <person name="Grear D.A."/>
            <person name="Lorch J.M."/>
        </authorList>
    </citation>
    <scope>NUCLEOTIDE SEQUENCE</scope>
    <source>
        <strain evidence="1">NWHC 24266-5</strain>
    </source>
</reference>
<comment type="caution">
    <text evidence="1">The sequence shown here is derived from an EMBL/GenBank/DDBJ whole genome shotgun (WGS) entry which is preliminary data.</text>
</comment>
<dbReference type="EMBL" id="JALBCA010000023">
    <property type="protein sequence ID" value="KAI2389561.1"/>
    <property type="molecule type" value="Genomic_DNA"/>
</dbReference>
<gene>
    <name evidence="1" type="ORF">LOY88_002025</name>
</gene>
<protein>
    <submittedName>
        <fullName evidence="1">Uncharacterized protein</fullName>
    </submittedName>
</protein>
<sequence length="183" mass="18625">MQFKSLAFFFLTATALAAPEAQQKRDDLNDLKSLVGGLATALPSDLAGIAHDLKSLSNFLPPSGIISVLATAIPPGVRSSIEANPTNALNFNSELHSSLKAGNTPSWYNNLPSDVKSYLNQIGGFTPTGSSSQTGGSASRPTSNPSQSNTPARASGNIAPRATGAIAASFAGVAGLLGVAIML</sequence>
<accession>A0ACB8V0N0</accession>
<proteinExistence type="predicted"/>
<evidence type="ECO:0000313" key="1">
    <source>
        <dbReference type="EMBL" id="KAI2389561.1"/>
    </source>
</evidence>
<organism evidence="1">
    <name type="scientific">Ophidiomyces ophidiicola</name>
    <dbReference type="NCBI Taxonomy" id="1387563"/>
    <lineage>
        <taxon>Eukaryota</taxon>
        <taxon>Fungi</taxon>
        <taxon>Dikarya</taxon>
        <taxon>Ascomycota</taxon>
        <taxon>Pezizomycotina</taxon>
        <taxon>Eurotiomycetes</taxon>
        <taxon>Eurotiomycetidae</taxon>
        <taxon>Onygenales</taxon>
        <taxon>Onygenaceae</taxon>
        <taxon>Ophidiomyces</taxon>
    </lineage>
</organism>
<name>A0ACB8V0N0_9EURO</name>